<dbReference type="Pfam" id="PF08386">
    <property type="entry name" value="Abhydrolase_4"/>
    <property type="match status" value="1"/>
</dbReference>
<keyword evidence="8" id="KW-1185">Reference proteome</keyword>
<evidence type="ECO:0000313" key="5">
    <source>
        <dbReference type="EMBL" id="MBM7810385.1"/>
    </source>
</evidence>
<dbReference type="InterPro" id="IPR029058">
    <property type="entry name" value="AB_hydrolase_fold"/>
</dbReference>
<organism evidence="6 7">
    <name type="scientific">Saccharothrix algeriensis</name>
    <dbReference type="NCBI Taxonomy" id="173560"/>
    <lineage>
        <taxon>Bacteria</taxon>
        <taxon>Bacillati</taxon>
        <taxon>Actinomycetota</taxon>
        <taxon>Actinomycetes</taxon>
        <taxon>Pseudonocardiales</taxon>
        <taxon>Pseudonocardiaceae</taxon>
        <taxon>Saccharothrix</taxon>
    </lineage>
</organism>
<evidence type="ECO:0000259" key="4">
    <source>
        <dbReference type="Pfam" id="PF12146"/>
    </source>
</evidence>
<evidence type="ECO:0000259" key="3">
    <source>
        <dbReference type="Pfam" id="PF08386"/>
    </source>
</evidence>
<evidence type="ECO:0000313" key="7">
    <source>
        <dbReference type="Proteomes" id="UP000671828"/>
    </source>
</evidence>
<dbReference type="EMBL" id="JAFBCL010000001">
    <property type="protein sequence ID" value="MBM7810385.1"/>
    <property type="molecule type" value="Genomic_DNA"/>
</dbReference>
<keyword evidence="2 6" id="KW-0378">Hydrolase</keyword>
<dbReference type="RefSeq" id="WP_204841363.1">
    <property type="nucleotide sequence ID" value="NZ_JAFBCL010000001.1"/>
</dbReference>
<reference evidence="5 8" key="1">
    <citation type="submission" date="2021-01" db="EMBL/GenBank/DDBJ databases">
        <title>Sequencing the genomes of 1000 actinobacteria strains.</title>
        <authorList>
            <person name="Klenk H.-P."/>
        </authorList>
    </citation>
    <scope>NUCLEOTIDE SEQUENCE [LARGE SCALE GENOMIC DNA]</scope>
    <source>
        <strain evidence="5 8">DSM 44581</strain>
    </source>
</reference>
<feature type="domain" description="Serine aminopeptidase S33" evidence="4">
    <location>
        <begin position="64"/>
        <end position="179"/>
    </location>
</feature>
<protein>
    <submittedName>
        <fullName evidence="6">Alpha/beta fold hydrolase</fullName>
    </submittedName>
    <submittedName>
        <fullName evidence="5">Pimeloyl-ACP methyl ester carboxylesterase</fullName>
    </submittedName>
</protein>
<dbReference type="SUPFAM" id="SSF53474">
    <property type="entry name" value="alpha/beta-Hydrolases"/>
    <property type="match status" value="1"/>
</dbReference>
<dbReference type="Proteomes" id="UP000671828">
    <property type="component" value="Chromosome"/>
</dbReference>
<comment type="similarity">
    <text evidence="1">Belongs to the AB hydrolase superfamily.</text>
</comment>
<dbReference type="PANTHER" id="PTHR22946">
    <property type="entry name" value="DIENELACTONE HYDROLASE DOMAIN-CONTAINING PROTEIN-RELATED"/>
    <property type="match status" value="1"/>
</dbReference>
<dbReference type="Pfam" id="PF12146">
    <property type="entry name" value="Hydrolase_4"/>
    <property type="match status" value="1"/>
</dbReference>
<feature type="domain" description="Peptidase S33 tripeptidyl aminopeptidase-like C-terminal" evidence="3">
    <location>
        <begin position="221"/>
        <end position="290"/>
    </location>
</feature>
<dbReference type="Proteomes" id="UP001195724">
    <property type="component" value="Unassembled WGS sequence"/>
</dbReference>
<sequence length="306" mass="33251">MSALLSTLLTPYAPLHGAFLSYLIYHPPRRRDRRAPAEVGLTPEDLVVPLPGGGRLAAWLFRNDPERVVVVGHGIGLSRSASLRHAKFLHEAGYTVVLFDHRNHGRSSQDRAFWKLGHRFTTDVVTVVEHVRALPGHADARFAVYGFSFSTFPVSYVPTRPEARVSAIVCDSGPVVDIPSLFRGFLDTDGIPVPAALRRGPARRALEGTFAALGTGMLQAQWPPPVEPYADTPVLFLAGEDDVVVPAAGVRELARRFPLGQFRSLPGTGHLAGLKTLGDTYSSAVLDFLAAAFERPVRNVPATREP</sequence>
<evidence type="ECO:0000256" key="2">
    <source>
        <dbReference type="ARBA" id="ARBA00022801"/>
    </source>
</evidence>
<evidence type="ECO:0000313" key="8">
    <source>
        <dbReference type="Proteomes" id="UP001195724"/>
    </source>
</evidence>
<name>A0A8T8I154_9PSEU</name>
<dbReference type="InterPro" id="IPR022742">
    <property type="entry name" value="Hydrolase_4"/>
</dbReference>
<dbReference type="EMBL" id="CP072788">
    <property type="protein sequence ID" value="QTR04522.1"/>
    <property type="molecule type" value="Genomic_DNA"/>
</dbReference>
<dbReference type="Gene3D" id="3.40.50.1820">
    <property type="entry name" value="alpha/beta hydrolase"/>
    <property type="match status" value="1"/>
</dbReference>
<evidence type="ECO:0000313" key="6">
    <source>
        <dbReference type="EMBL" id="QTR04522.1"/>
    </source>
</evidence>
<proteinExistence type="inferred from homology"/>
<dbReference type="AlphaFoldDB" id="A0A8T8I154"/>
<dbReference type="GO" id="GO:0052689">
    <property type="term" value="F:carboxylic ester hydrolase activity"/>
    <property type="evidence" value="ECO:0007669"/>
    <property type="project" value="UniProtKB-ARBA"/>
</dbReference>
<dbReference type="InterPro" id="IPR050261">
    <property type="entry name" value="FrsA_esterase"/>
</dbReference>
<accession>A0A8T8I154</accession>
<evidence type="ECO:0000256" key="1">
    <source>
        <dbReference type="ARBA" id="ARBA00008645"/>
    </source>
</evidence>
<dbReference type="PANTHER" id="PTHR22946:SF9">
    <property type="entry name" value="POLYKETIDE TRANSFERASE AF380"/>
    <property type="match status" value="1"/>
</dbReference>
<reference evidence="6" key="2">
    <citation type="submission" date="2021-04" db="EMBL/GenBank/DDBJ databases">
        <title>Saccharothrix algeriensis WGS.</title>
        <authorList>
            <person name="Stuskova K."/>
            <person name="Hakalova E."/>
            <person name="Tebbal A.B."/>
            <person name="Eichmeier A."/>
        </authorList>
    </citation>
    <scope>NUCLEOTIDE SEQUENCE</scope>
    <source>
        <strain evidence="6">NRRL B-24137</strain>
    </source>
</reference>
<gene>
    <name evidence="6" type="ORF">J7S33_06510</name>
    <name evidence="5" type="ORF">JOE68_001250</name>
</gene>
<dbReference type="InterPro" id="IPR013595">
    <property type="entry name" value="Pept_S33_TAP-like_C"/>
</dbReference>